<dbReference type="Proteomes" id="UP000758168">
    <property type="component" value="Unassembled WGS sequence"/>
</dbReference>
<dbReference type="NCBIfam" id="NF045659">
    <property type="entry name" value="DiMArgaseDdahMtb"/>
    <property type="match status" value="1"/>
</dbReference>
<proteinExistence type="predicted"/>
<reference evidence="1 2" key="1">
    <citation type="submission" date="2021-03" db="EMBL/GenBank/DDBJ databases">
        <title>Sequencing the genomes of 1000 actinobacteria strains.</title>
        <authorList>
            <person name="Klenk H.-P."/>
        </authorList>
    </citation>
    <scope>NUCLEOTIDE SEQUENCE [LARGE SCALE GENOMIC DNA]</scope>
    <source>
        <strain evidence="1 2">DSM 12936</strain>
    </source>
</reference>
<evidence type="ECO:0000313" key="2">
    <source>
        <dbReference type="Proteomes" id="UP000758168"/>
    </source>
</evidence>
<dbReference type="SUPFAM" id="SSF55909">
    <property type="entry name" value="Pentein"/>
    <property type="match status" value="1"/>
</dbReference>
<sequence length="296" mass="31023">MTSSVLTRPEAALRRASPRHYLMCPPTSFDVLYAINPWMHPGAPVDRGRALAQWSALVEAYRAAGHRVDLLDPVEGLPDMVFAANGATVVDGHVLQARFATPQRAAEAASHGAWHAARLGGSGVVTAPVAVNEAEGDFAVLSDRVLAGHGFRTSPDAHAELARLTGREVVSLELVSPVYYHLDVALTVLDDRADHIAYHPAAFSPASRQRLAALFPDAVLATAADAACLGLNAVSDGLHVWLPAGAPHLVGALAAAGYRPVEVDVSELLLGGGGVKCCTQEIRPTRPTTPSGGTPR</sequence>
<gene>
    <name evidence="1" type="ORF">JOF54_001991</name>
</gene>
<protein>
    <submittedName>
        <fullName evidence="1">N-dimethylarginine dimethylaminohydrolase</fullName>
    </submittedName>
</protein>
<dbReference type="Gene3D" id="3.75.10.10">
    <property type="entry name" value="L-arginine/glycine Amidinotransferase, Chain A"/>
    <property type="match status" value="1"/>
</dbReference>
<dbReference type="Pfam" id="PF19420">
    <property type="entry name" value="DDAH_eukar"/>
    <property type="match status" value="1"/>
</dbReference>
<dbReference type="RefSeq" id="WP_210055250.1">
    <property type="nucleotide sequence ID" value="NZ_BAAAMH010000004.1"/>
</dbReference>
<comment type="caution">
    <text evidence="1">The sequence shown here is derived from an EMBL/GenBank/DDBJ whole genome shotgun (WGS) entry which is preliminary data.</text>
</comment>
<dbReference type="EMBL" id="JAGIOB010000001">
    <property type="protein sequence ID" value="MBP2417069.1"/>
    <property type="molecule type" value="Genomic_DNA"/>
</dbReference>
<organism evidence="1 2">
    <name type="scientific">Microlunatus capsulatus</name>
    <dbReference type="NCBI Taxonomy" id="99117"/>
    <lineage>
        <taxon>Bacteria</taxon>
        <taxon>Bacillati</taxon>
        <taxon>Actinomycetota</taxon>
        <taxon>Actinomycetes</taxon>
        <taxon>Propionibacteriales</taxon>
        <taxon>Propionibacteriaceae</taxon>
        <taxon>Microlunatus</taxon>
    </lineage>
</organism>
<evidence type="ECO:0000313" key="1">
    <source>
        <dbReference type="EMBL" id="MBP2417069.1"/>
    </source>
</evidence>
<accession>A0ABS4Z7Q3</accession>
<name>A0ABS4Z7Q3_9ACTN</name>
<keyword evidence="2" id="KW-1185">Reference proteome</keyword>